<keyword evidence="7 10" id="KW-0067">ATP-binding</keyword>
<comment type="catalytic activity">
    <reaction evidence="9 10">
        <text>D-gluconate + ATP = 6-phospho-D-gluconate + ADP + H(+)</text>
        <dbReference type="Rhea" id="RHEA:19433"/>
        <dbReference type="ChEBI" id="CHEBI:15378"/>
        <dbReference type="ChEBI" id="CHEBI:18391"/>
        <dbReference type="ChEBI" id="CHEBI:30616"/>
        <dbReference type="ChEBI" id="CHEBI:58759"/>
        <dbReference type="ChEBI" id="CHEBI:456216"/>
        <dbReference type="EC" id="2.7.1.12"/>
    </reaction>
</comment>
<dbReference type="FunFam" id="3.40.50.300:FF:000522">
    <property type="entry name" value="Gluconokinase"/>
    <property type="match status" value="1"/>
</dbReference>
<dbReference type="GO" id="GO:0046316">
    <property type="term" value="F:gluconokinase activity"/>
    <property type="evidence" value="ECO:0007669"/>
    <property type="project" value="UniProtKB-EC"/>
</dbReference>
<dbReference type="InterPro" id="IPR006001">
    <property type="entry name" value="Therm_gnt_kin"/>
</dbReference>
<dbReference type="GO" id="GO:0019521">
    <property type="term" value="P:D-gluconate metabolic process"/>
    <property type="evidence" value="ECO:0007669"/>
    <property type="project" value="UniProtKB-KW"/>
</dbReference>
<sequence>MNKATCIIVMGVSGSGKTTIGKYIAQKINAVFQDGDNLHPKNNIEKMSNGIPLDDKDREPWLEKIGKVAMNHLNNSQTIIIACSALKRIYRDQLRREIHPIKFLYLEGTYGQILKQISERKKHFMPASLLKTQFDILEKPSTGEHDVTTITIGNGEKERIDQKIKSPSFF</sequence>
<comment type="pathway">
    <text evidence="1">Carbohydrate acid metabolism.</text>
</comment>
<evidence type="ECO:0000256" key="5">
    <source>
        <dbReference type="ARBA" id="ARBA00022741"/>
    </source>
</evidence>
<comment type="caution">
    <text evidence="11">The sequence shown here is derived from an EMBL/GenBank/DDBJ whole genome shotgun (WGS) entry which is preliminary data.</text>
</comment>
<evidence type="ECO:0000256" key="2">
    <source>
        <dbReference type="ARBA" id="ARBA00008420"/>
    </source>
</evidence>
<evidence type="ECO:0000256" key="8">
    <source>
        <dbReference type="ARBA" id="ARBA00023064"/>
    </source>
</evidence>
<keyword evidence="4 10" id="KW-0808">Transferase</keyword>
<dbReference type="GO" id="GO:0005524">
    <property type="term" value="F:ATP binding"/>
    <property type="evidence" value="ECO:0007669"/>
    <property type="project" value="UniProtKB-KW"/>
</dbReference>
<dbReference type="EMBL" id="QFOI01000092">
    <property type="protein sequence ID" value="PZP49849.1"/>
    <property type="molecule type" value="Genomic_DNA"/>
</dbReference>
<evidence type="ECO:0000256" key="4">
    <source>
        <dbReference type="ARBA" id="ARBA00022679"/>
    </source>
</evidence>
<evidence type="ECO:0000256" key="6">
    <source>
        <dbReference type="ARBA" id="ARBA00022777"/>
    </source>
</evidence>
<dbReference type="SUPFAM" id="SSF52540">
    <property type="entry name" value="P-loop containing nucleoside triphosphate hydrolases"/>
    <property type="match status" value="1"/>
</dbReference>
<keyword evidence="8" id="KW-0311">Gluconate utilization</keyword>
<dbReference type="InterPro" id="IPR031322">
    <property type="entry name" value="Shikimate/glucono_kinase"/>
</dbReference>
<dbReference type="CDD" id="cd02021">
    <property type="entry name" value="GntK"/>
    <property type="match status" value="1"/>
</dbReference>
<accession>A0A2W5H7R4</accession>
<evidence type="ECO:0000256" key="10">
    <source>
        <dbReference type="RuleBase" id="RU363066"/>
    </source>
</evidence>
<dbReference type="PANTHER" id="PTHR43442">
    <property type="entry name" value="GLUCONOKINASE-RELATED"/>
    <property type="match status" value="1"/>
</dbReference>
<evidence type="ECO:0000256" key="3">
    <source>
        <dbReference type="ARBA" id="ARBA00012054"/>
    </source>
</evidence>
<dbReference type="PANTHER" id="PTHR43442:SF3">
    <property type="entry name" value="GLUCONOKINASE-RELATED"/>
    <property type="match status" value="1"/>
</dbReference>
<name>A0A2W5H7R4_9SPHI</name>
<organism evidence="11 12">
    <name type="scientific">Pseudopedobacter saltans</name>
    <dbReference type="NCBI Taxonomy" id="151895"/>
    <lineage>
        <taxon>Bacteria</taxon>
        <taxon>Pseudomonadati</taxon>
        <taxon>Bacteroidota</taxon>
        <taxon>Sphingobacteriia</taxon>
        <taxon>Sphingobacteriales</taxon>
        <taxon>Sphingobacteriaceae</taxon>
        <taxon>Pseudopedobacter</taxon>
    </lineage>
</organism>
<evidence type="ECO:0000256" key="9">
    <source>
        <dbReference type="ARBA" id="ARBA00048090"/>
    </source>
</evidence>
<evidence type="ECO:0000313" key="11">
    <source>
        <dbReference type="EMBL" id="PZP49849.1"/>
    </source>
</evidence>
<dbReference type="AlphaFoldDB" id="A0A2W5H7R4"/>
<proteinExistence type="inferred from homology"/>
<evidence type="ECO:0000256" key="1">
    <source>
        <dbReference type="ARBA" id="ARBA00004761"/>
    </source>
</evidence>
<dbReference type="Proteomes" id="UP000249645">
    <property type="component" value="Unassembled WGS sequence"/>
</dbReference>
<dbReference type="GO" id="GO:0005737">
    <property type="term" value="C:cytoplasm"/>
    <property type="evidence" value="ECO:0007669"/>
    <property type="project" value="TreeGrafter"/>
</dbReference>
<comment type="similarity">
    <text evidence="2 10">Belongs to the gluconokinase GntK/GntV family.</text>
</comment>
<dbReference type="NCBIfam" id="TIGR01313">
    <property type="entry name" value="therm_gnt_kin"/>
    <property type="match status" value="1"/>
</dbReference>
<reference evidence="11 12" key="1">
    <citation type="submission" date="2017-11" db="EMBL/GenBank/DDBJ databases">
        <title>Infants hospitalized years apart are colonized by the same room-sourced microbial strains.</title>
        <authorList>
            <person name="Brooks B."/>
            <person name="Olm M.R."/>
            <person name="Firek B.A."/>
            <person name="Baker R."/>
            <person name="Thomas B.C."/>
            <person name="Morowitz M.J."/>
            <person name="Banfield J.F."/>
        </authorList>
    </citation>
    <scope>NUCLEOTIDE SEQUENCE [LARGE SCALE GENOMIC DNA]</scope>
    <source>
        <strain evidence="11">S2_009_000_R2_76</strain>
    </source>
</reference>
<keyword evidence="5 10" id="KW-0547">Nucleotide-binding</keyword>
<dbReference type="InterPro" id="IPR027417">
    <property type="entry name" value="P-loop_NTPase"/>
</dbReference>
<dbReference type="Pfam" id="PF01202">
    <property type="entry name" value="SKI"/>
    <property type="match status" value="1"/>
</dbReference>
<dbReference type="EC" id="2.7.1.12" evidence="3 10"/>
<keyword evidence="6 10" id="KW-0418">Kinase</keyword>
<gene>
    <name evidence="11" type="primary">idnK</name>
    <name evidence="11" type="ORF">DI598_06900</name>
</gene>
<protein>
    <recommendedName>
        <fullName evidence="3 10">Gluconokinase</fullName>
        <ecNumber evidence="3 10">2.7.1.12</ecNumber>
    </recommendedName>
</protein>
<evidence type="ECO:0000256" key="7">
    <source>
        <dbReference type="ARBA" id="ARBA00022840"/>
    </source>
</evidence>
<evidence type="ECO:0000313" key="12">
    <source>
        <dbReference type="Proteomes" id="UP000249645"/>
    </source>
</evidence>
<dbReference type="Gene3D" id="3.40.50.300">
    <property type="entry name" value="P-loop containing nucleotide triphosphate hydrolases"/>
    <property type="match status" value="1"/>
</dbReference>